<dbReference type="InterPro" id="IPR023772">
    <property type="entry name" value="DNA-bd_HTH_TetR-type_CS"/>
</dbReference>
<accession>A0A6P1ZBK1</accession>
<feature type="domain" description="HTH tetR-type" evidence="3">
    <location>
        <begin position="5"/>
        <end position="65"/>
    </location>
</feature>
<evidence type="ECO:0000313" key="6">
    <source>
        <dbReference type="Proteomes" id="UP000434052"/>
    </source>
</evidence>
<dbReference type="InterPro" id="IPR001647">
    <property type="entry name" value="HTH_TetR"/>
</dbReference>
<dbReference type="PROSITE" id="PS01081">
    <property type="entry name" value="HTH_TETR_1"/>
    <property type="match status" value="1"/>
</dbReference>
<dbReference type="GO" id="GO:0003700">
    <property type="term" value="F:DNA-binding transcription factor activity"/>
    <property type="evidence" value="ECO:0007669"/>
    <property type="project" value="TreeGrafter"/>
</dbReference>
<reference evidence="5 6" key="1">
    <citation type="submission" date="2018-06" db="EMBL/GenBank/DDBJ databases">
        <title>Complete genome of Desulfovibrio marinus P48SEP.</title>
        <authorList>
            <person name="Crispim J.S."/>
            <person name="Vidigal P.M.P."/>
            <person name="Silva L.C.F."/>
            <person name="Araujo L.C."/>
            <person name="Laguardia C.N."/>
            <person name="Dias R.S."/>
            <person name="Sousa M.P."/>
            <person name="Paula S.O."/>
            <person name="Silva C."/>
        </authorList>
    </citation>
    <scope>NUCLEOTIDE SEQUENCE [LARGE SCALE GENOMIC DNA]</scope>
    <source>
        <strain evidence="5 6">P48SEP</strain>
    </source>
</reference>
<gene>
    <name evidence="5" type="ORF">DQK91_18550</name>
    <name evidence="4" type="ORF">E8L03_19620</name>
</gene>
<evidence type="ECO:0000313" key="7">
    <source>
        <dbReference type="Proteomes" id="UP000503251"/>
    </source>
</evidence>
<dbReference type="InterPro" id="IPR009057">
    <property type="entry name" value="Homeodomain-like_sf"/>
</dbReference>
<keyword evidence="7" id="KW-1185">Reference proteome</keyword>
<dbReference type="Gene3D" id="1.10.357.10">
    <property type="entry name" value="Tetracycline Repressor, domain 2"/>
    <property type="match status" value="1"/>
</dbReference>
<dbReference type="Proteomes" id="UP000503251">
    <property type="component" value="Chromosome"/>
</dbReference>
<dbReference type="OrthoDB" id="63332at2"/>
<evidence type="ECO:0000259" key="3">
    <source>
        <dbReference type="PROSITE" id="PS50977"/>
    </source>
</evidence>
<dbReference type="EMBL" id="QMIF01000016">
    <property type="protein sequence ID" value="TVM31396.1"/>
    <property type="molecule type" value="Genomic_DNA"/>
</dbReference>
<dbReference type="Proteomes" id="UP000434052">
    <property type="component" value="Unassembled WGS sequence"/>
</dbReference>
<dbReference type="PANTHER" id="PTHR30055">
    <property type="entry name" value="HTH-TYPE TRANSCRIPTIONAL REGULATOR RUTR"/>
    <property type="match status" value="1"/>
</dbReference>
<dbReference type="AlphaFoldDB" id="A0A6P1ZBK1"/>
<dbReference type="GO" id="GO:0000976">
    <property type="term" value="F:transcription cis-regulatory region binding"/>
    <property type="evidence" value="ECO:0007669"/>
    <property type="project" value="TreeGrafter"/>
</dbReference>
<proteinExistence type="predicted"/>
<dbReference type="RefSeq" id="WP_144306897.1">
    <property type="nucleotide sequence ID" value="NZ_CP039543.1"/>
</dbReference>
<dbReference type="InterPro" id="IPR050109">
    <property type="entry name" value="HTH-type_TetR-like_transc_reg"/>
</dbReference>
<dbReference type="SUPFAM" id="SSF46689">
    <property type="entry name" value="Homeodomain-like"/>
    <property type="match status" value="1"/>
</dbReference>
<dbReference type="EMBL" id="CP039543">
    <property type="protein sequence ID" value="QJT10985.1"/>
    <property type="molecule type" value="Genomic_DNA"/>
</dbReference>
<sequence>MTQQNNTRQALLEAACQLFAEHGYDAVSTRMIAETAQVNLGGIHYHFGSKEKLYVAAFNHATAMDDRCCISDIAAENPELMETPEGQAEIIRIATLKMFDEFFFGETLSWKTRIMLRELSSPSSAQPILAREVIKPALTGDMDFIRRIQPGVSEQTALAWANMLHAQAIFHLLCQGTLKLMFGVRNINRSFYETTAREAANALILLLGLPLVTSAESR</sequence>
<keyword evidence="1 2" id="KW-0238">DNA-binding</keyword>
<evidence type="ECO:0000313" key="4">
    <source>
        <dbReference type="EMBL" id="QJT10985.1"/>
    </source>
</evidence>
<dbReference type="Gene3D" id="1.10.10.60">
    <property type="entry name" value="Homeodomain-like"/>
    <property type="match status" value="1"/>
</dbReference>
<name>A0A6P1ZBK1_9BACT</name>
<protein>
    <submittedName>
        <fullName evidence="4">TetR family transcriptional regulator</fullName>
    </submittedName>
</protein>
<dbReference type="SUPFAM" id="SSF48498">
    <property type="entry name" value="Tetracyclin repressor-like, C-terminal domain"/>
    <property type="match status" value="1"/>
</dbReference>
<organism evidence="5 6">
    <name type="scientific">Oceanidesulfovibrio marinus</name>
    <dbReference type="NCBI Taxonomy" id="370038"/>
    <lineage>
        <taxon>Bacteria</taxon>
        <taxon>Pseudomonadati</taxon>
        <taxon>Thermodesulfobacteriota</taxon>
        <taxon>Desulfovibrionia</taxon>
        <taxon>Desulfovibrionales</taxon>
        <taxon>Desulfovibrionaceae</taxon>
        <taxon>Oceanidesulfovibrio</taxon>
    </lineage>
</organism>
<evidence type="ECO:0000256" key="1">
    <source>
        <dbReference type="ARBA" id="ARBA00023125"/>
    </source>
</evidence>
<evidence type="ECO:0000313" key="5">
    <source>
        <dbReference type="EMBL" id="TVM31396.1"/>
    </source>
</evidence>
<dbReference type="InterPro" id="IPR036271">
    <property type="entry name" value="Tet_transcr_reg_TetR-rel_C_sf"/>
</dbReference>
<dbReference type="Pfam" id="PF00440">
    <property type="entry name" value="TetR_N"/>
    <property type="match status" value="1"/>
</dbReference>
<feature type="DNA-binding region" description="H-T-H motif" evidence="2">
    <location>
        <begin position="28"/>
        <end position="47"/>
    </location>
</feature>
<dbReference type="PRINTS" id="PR00455">
    <property type="entry name" value="HTHTETR"/>
</dbReference>
<dbReference type="PANTHER" id="PTHR30055:SF219">
    <property type="entry name" value="TRANSCRIPTIONAL REGULATORY PROTEIN"/>
    <property type="match status" value="1"/>
</dbReference>
<evidence type="ECO:0000256" key="2">
    <source>
        <dbReference type="PROSITE-ProRule" id="PRU00335"/>
    </source>
</evidence>
<reference evidence="4 7" key="2">
    <citation type="submission" date="2019-04" db="EMBL/GenBank/DDBJ databases">
        <title>Isolation and culture of sulfate reducing bacteria from the cold seep of the South China Sea.</title>
        <authorList>
            <person name="Sun C."/>
            <person name="Liu R."/>
        </authorList>
    </citation>
    <scope>NUCLEOTIDE SEQUENCE [LARGE SCALE GENOMIC DNA]</scope>
    <source>
        <strain evidence="4 7">CS1</strain>
    </source>
</reference>
<dbReference type="PROSITE" id="PS50977">
    <property type="entry name" value="HTH_TETR_2"/>
    <property type="match status" value="1"/>
</dbReference>